<dbReference type="RefSeq" id="WP_118095816.1">
    <property type="nucleotide sequence ID" value="NZ_JADMUA010000002.1"/>
</dbReference>
<dbReference type="PANTHER" id="PTHR42713:SF2">
    <property type="entry name" value="TWO-COMPONENT SENSOR KINASE YESM"/>
    <property type="match status" value="1"/>
</dbReference>
<name>A0A414CJ36_STRPA</name>
<dbReference type="InterPro" id="IPR003594">
    <property type="entry name" value="HATPase_dom"/>
</dbReference>
<dbReference type="GO" id="GO:0005886">
    <property type="term" value="C:plasma membrane"/>
    <property type="evidence" value="ECO:0007669"/>
    <property type="project" value="UniProtKB-SubCell"/>
</dbReference>
<comment type="subcellular location">
    <subcellularLocation>
        <location evidence="1">Cell membrane</location>
        <topology evidence="1">Multi-pass membrane protein</topology>
    </subcellularLocation>
</comment>
<keyword evidence="9" id="KW-0175">Coiled coil</keyword>
<keyword evidence="7 10" id="KW-1133">Transmembrane helix</keyword>
<evidence type="ECO:0000313" key="13">
    <source>
        <dbReference type="Proteomes" id="UP000285773"/>
    </source>
</evidence>
<evidence type="ECO:0000313" key="12">
    <source>
        <dbReference type="EMBL" id="RHC95039.1"/>
    </source>
</evidence>
<evidence type="ECO:0000256" key="7">
    <source>
        <dbReference type="ARBA" id="ARBA00022989"/>
    </source>
</evidence>
<evidence type="ECO:0000256" key="10">
    <source>
        <dbReference type="SAM" id="Phobius"/>
    </source>
</evidence>
<dbReference type="PANTHER" id="PTHR42713">
    <property type="entry name" value="HISTIDINE KINASE-RELATED"/>
    <property type="match status" value="1"/>
</dbReference>
<evidence type="ECO:0000256" key="2">
    <source>
        <dbReference type="ARBA" id="ARBA00022475"/>
    </source>
</evidence>
<evidence type="ECO:0000259" key="11">
    <source>
        <dbReference type="PROSITE" id="PS50885"/>
    </source>
</evidence>
<evidence type="ECO:0000256" key="3">
    <source>
        <dbReference type="ARBA" id="ARBA00022553"/>
    </source>
</evidence>
<keyword evidence="4" id="KW-0808">Transferase</keyword>
<proteinExistence type="predicted"/>
<dbReference type="InterPro" id="IPR010559">
    <property type="entry name" value="Sig_transdc_His_kin_internal"/>
</dbReference>
<evidence type="ECO:0000256" key="6">
    <source>
        <dbReference type="ARBA" id="ARBA00022777"/>
    </source>
</evidence>
<organism evidence="12 13">
    <name type="scientific">Streptococcus parasanguinis</name>
    <dbReference type="NCBI Taxonomy" id="1318"/>
    <lineage>
        <taxon>Bacteria</taxon>
        <taxon>Bacillati</taxon>
        <taxon>Bacillota</taxon>
        <taxon>Bacilli</taxon>
        <taxon>Lactobacillales</taxon>
        <taxon>Streptococcaceae</taxon>
        <taxon>Streptococcus</taxon>
    </lineage>
</organism>
<dbReference type="CDD" id="cd12912">
    <property type="entry name" value="PDC2_MCP_like"/>
    <property type="match status" value="1"/>
</dbReference>
<keyword evidence="2" id="KW-1003">Cell membrane</keyword>
<feature type="transmembrane region" description="Helical" evidence="10">
    <location>
        <begin position="280"/>
        <end position="307"/>
    </location>
</feature>
<sequence>MKRYPLLIQLVLYFFLFILLLFGLIGGLYYQTSSGTIRQQTERTTRNSIDQSSQFITSYLKKLKQTTTVLSKDQAVRQFAQDKSANQETVQHLMRTMIETDPDLVSAVLVTKDGRLVATDSKISMQTSSDMMNESWYQEAIKERAMPVLTPARKESLTSEKEKWVVSITQEVVDQTGQNLGVVRLDIGYDSLQAYLDHLQLGKQGFSFIINQKHEFVYHPKKAVYSSSQEMQAMQPYIAVKDGYSKGGKNFIYQVPIPDSDWTLIGVASLEGLQMLQSQLLYSFIGLGLLALIMCLIGIGFVLRLWIKPLRDLQTIILRIGAGDAHVRAAAKGSPELVDLAQAFNAMLDQIDNLMQQVKEEEQNARRYELRALSAQINPHFLYNTLDTIVWMAEFNDSRRVVDITKSLAQYFRLALNQGQEQILLRDEINHVRQYLFIQKQRYGEKLNYEILEDERLGDYQLPKLVLQPLVENAIYHGIKEIDRPGLIRVTTEVSGDYACVSIFDNGRGFDRSESTAQTLLRLGGVGLKNVDQRLHLQFGEAYHMEIDSKANSYTKITLYLPLSSGNEYS</sequence>
<evidence type="ECO:0000256" key="9">
    <source>
        <dbReference type="SAM" id="Coils"/>
    </source>
</evidence>
<dbReference type="AlphaFoldDB" id="A0A414CJ36"/>
<dbReference type="SUPFAM" id="SSF55874">
    <property type="entry name" value="ATPase domain of HSP90 chaperone/DNA topoisomerase II/histidine kinase"/>
    <property type="match status" value="1"/>
</dbReference>
<comment type="caution">
    <text evidence="12">The sequence shown here is derived from an EMBL/GenBank/DDBJ whole genome shotgun (WGS) entry which is preliminary data.</text>
</comment>
<dbReference type="Pfam" id="PF02518">
    <property type="entry name" value="HATPase_c"/>
    <property type="match status" value="1"/>
</dbReference>
<protein>
    <submittedName>
        <fullName evidence="12">Sensor histidine kinase</fullName>
    </submittedName>
</protein>
<dbReference type="GO" id="GO:0000155">
    <property type="term" value="F:phosphorelay sensor kinase activity"/>
    <property type="evidence" value="ECO:0007669"/>
    <property type="project" value="InterPro"/>
</dbReference>
<feature type="transmembrane region" description="Helical" evidence="10">
    <location>
        <begin position="6"/>
        <end position="30"/>
    </location>
</feature>
<keyword evidence="8 10" id="KW-0472">Membrane</keyword>
<evidence type="ECO:0000256" key="4">
    <source>
        <dbReference type="ARBA" id="ARBA00022679"/>
    </source>
</evidence>
<dbReference type="Proteomes" id="UP000285773">
    <property type="component" value="Unassembled WGS sequence"/>
</dbReference>
<feature type="coiled-coil region" evidence="9">
    <location>
        <begin position="337"/>
        <end position="378"/>
    </location>
</feature>
<dbReference type="SMART" id="SM00304">
    <property type="entry name" value="HAMP"/>
    <property type="match status" value="1"/>
</dbReference>
<feature type="domain" description="HAMP" evidence="11">
    <location>
        <begin position="304"/>
        <end position="356"/>
    </location>
</feature>
<dbReference type="EMBL" id="QSIO01000002">
    <property type="protein sequence ID" value="RHC95039.1"/>
    <property type="molecule type" value="Genomic_DNA"/>
</dbReference>
<evidence type="ECO:0000256" key="5">
    <source>
        <dbReference type="ARBA" id="ARBA00022692"/>
    </source>
</evidence>
<dbReference type="Pfam" id="PF06580">
    <property type="entry name" value="His_kinase"/>
    <property type="match status" value="1"/>
</dbReference>
<evidence type="ECO:0000256" key="1">
    <source>
        <dbReference type="ARBA" id="ARBA00004651"/>
    </source>
</evidence>
<dbReference type="InterPro" id="IPR036890">
    <property type="entry name" value="HATPase_C_sf"/>
</dbReference>
<dbReference type="Gene3D" id="3.30.565.10">
    <property type="entry name" value="Histidine kinase-like ATPase, C-terminal domain"/>
    <property type="match status" value="1"/>
</dbReference>
<dbReference type="InterPro" id="IPR003660">
    <property type="entry name" value="HAMP_dom"/>
</dbReference>
<dbReference type="InterPro" id="IPR033479">
    <property type="entry name" value="dCache_1"/>
</dbReference>
<dbReference type="Gene3D" id="6.10.340.10">
    <property type="match status" value="1"/>
</dbReference>
<gene>
    <name evidence="12" type="ORF">DW820_06810</name>
</gene>
<evidence type="ECO:0000256" key="8">
    <source>
        <dbReference type="ARBA" id="ARBA00023136"/>
    </source>
</evidence>
<dbReference type="Gene3D" id="3.30.450.20">
    <property type="entry name" value="PAS domain"/>
    <property type="match status" value="2"/>
</dbReference>
<accession>A0A414CJ36</accession>
<keyword evidence="6 12" id="KW-0418">Kinase</keyword>
<dbReference type="Pfam" id="PF00672">
    <property type="entry name" value="HAMP"/>
    <property type="match status" value="1"/>
</dbReference>
<keyword evidence="5 10" id="KW-0812">Transmembrane</keyword>
<dbReference type="PROSITE" id="PS50885">
    <property type="entry name" value="HAMP"/>
    <property type="match status" value="1"/>
</dbReference>
<dbReference type="Pfam" id="PF02743">
    <property type="entry name" value="dCache_1"/>
    <property type="match status" value="1"/>
</dbReference>
<dbReference type="InterPro" id="IPR051552">
    <property type="entry name" value="HptR"/>
</dbReference>
<keyword evidence="3" id="KW-0597">Phosphoprotein</keyword>
<dbReference type="CDD" id="cd18773">
    <property type="entry name" value="PDC1_HK_sensor"/>
    <property type="match status" value="1"/>
</dbReference>
<dbReference type="CDD" id="cd06225">
    <property type="entry name" value="HAMP"/>
    <property type="match status" value="1"/>
</dbReference>
<dbReference type="SUPFAM" id="SSF158472">
    <property type="entry name" value="HAMP domain-like"/>
    <property type="match status" value="1"/>
</dbReference>
<reference evidence="12 13" key="1">
    <citation type="submission" date="2018-08" db="EMBL/GenBank/DDBJ databases">
        <title>A genome reference for cultivated species of the human gut microbiota.</title>
        <authorList>
            <person name="Zou Y."/>
            <person name="Xue W."/>
            <person name="Luo G."/>
        </authorList>
    </citation>
    <scope>NUCLEOTIDE SEQUENCE [LARGE SCALE GENOMIC DNA]</scope>
    <source>
        <strain evidence="12 13">AM33-3BH</strain>
    </source>
</reference>
<dbReference type="SMART" id="SM00387">
    <property type="entry name" value="HATPase_c"/>
    <property type="match status" value="1"/>
</dbReference>